<dbReference type="EMBL" id="CM000641">
    <property type="protein sequence ID" value="EED92970.1"/>
    <property type="molecule type" value="Genomic_DNA"/>
</dbReference>
<dbReference type="GO" id="GO:0005886">
    <property type="term" value="C:plasma membrane"/>
    <property type="evidence" value="ECO:0000318"/>
    <property type="project" value="GO_Central"/>
</dbReference>
<evidence type="ECO:0008006" key="9">
    <source>
        <dbReference type="Google" id="ProtNLM"/>
    </source>
</evidence>
<protein>
    <recommendedName>
        <fullName evidence="9">G-protein coupled receptors family 2 profile 2 domain-containing protein</fullName>
    </recommendedName>
</protein>
<evidence type="ECO:0000256" key="2">
    <source>
        <dbReference type="ARBA" id="ARBA00022692"/>
    </source>
</evidence>
<evidence type="ECO:0000256" key="1">
    <source>
        <dbReference type="ARBA" id="ARBA00004141"/>
    </source>
</evidence>
<keyword evidence="4 6" id="KW-0472">Membrane</keyword>
<feature type="compositionally biased region" description="Acidic residues" evidence="5">
    <location>
        <begin position="391"/>
        <end position="423"/>
    </location>
</feature>
<feature type="transmembrane region" description="Helical" evidence="6">
    <location>
        <begin position="12"/>
        <end position="35"/>
    </location>
</feature>
<feature type="compositionally biased region" description="Basic and acidic residues" evidence="5">
    <location>
        <begin position="377"/>
        <end position="390"/>
    </location>
</feature>
<dbReference type="PaxDb" id="35128-Thaps22375"/>
<sequence length="433" mass="48867">MHHYSPQSKTLALLPKFTGFMSFLGSTFIFQDIIFQKKPIHRVYHRIMLGLSISDAIASVVNILSTWPIPAGTQWVYLASGTTGTCTAQGFFNELGNLATPLYNASLCVYYALVIRDGWSEDQIRKKAEPFMHTIPTVVAALIALLGLPFKLYNNSGWLCWFAEYPSNCKENGNCVRGEHSEIFRWVHYVIIWSAIAFVREQEGFVAQQFDAETTRRGTKAKKVAVQAALFVGALYMTWFFTTVTRIYQNVTGHNEFALLVLMAIFFPLQGFFNALIYIRPRYLRCRSRNPGKSWRYLFYIALHRDGHPIHGTPTRGSSLPMENRRDMRADRRRRSSTASFYSTGNSKRRLSAGSNYSSDGEASCSVADTVNARADESEFRKNNKSKGEDALDAVTEDCDEDAPQVNESDDSADDDGTADDVEMTVAQEDRED</sequence>
<dbReference type="PANTHER" id="PTHR23112">
    <property type="entry name" value="G PROTEIN-COUPLED RECEPTOR 157-RELATED"/>
    <property type="match status" value="1"/>
</dbReference>
<dbReference type="Proteomes" id="UP000001449">
    <property type="component" value="Chromosome 4"/>
</dbReference>
<dbReference type="GO" id="GO:0007189">
    <property type="term" value="P:adenylate cyclase-activating G protein-coupled receptor signaling pathway"/>
    <property type="evidence" value="ECO:0000318"/>
    <property type="project" value="GO_Central"/>
</dbReference>
<evidence type="ECO:0000313" key="7">
    <source>
        <dbReference type="EMBL" id="EED92970.1"/>
    </source>
</evidence>
<dbReference type="Gene3D" id="1.20.1070.10">
    <property type="entry name" value="Rhodopsin 7-helix transmembrane proteins"/>
    <property type="match status" value="1"/>
</dbReference>
<reference evidence="7 8" key="1">
    <citation type="journal article" date="2004" name="Science">
        <title>The genome of the diatom Thalassiosira pseudonana: ecology, evolution, and metabolism.</title>
        <authorList>
            <person name="Armbrust E.V."/>
            <person name="Berges J.A."/>
            <person name="Bowler C."/>
            <person name="Green B.R."/>
            <person name="Martinez D."/>
            <person name="Putnam N.H."/>
            <person name="Zhou S."/>
            <person name="Allen A.E."/>
            <person name="Apt K.E."/>
            <person name="Bechner M."/>
            <person name="Brzezinski M.A."/>
            <person name="Chaal B.K."/>
            <person name="Chiovitti A."/>
            <person name="Davis A.K."/>
            <person name="Demarest M.S."/>
            <person name="Detter J.C."/>
            <person name="Glavina T."/>
            <person name="Goodstein D."/>
            <person name="Hadi M.Z."/>
            <person name="Hellsten U."/>
            <person name="Hildebrand M."/>
            <person name="Jenkins B.D."/>
            <person name="Jurka J."/>
            <person name="Kapitonov V.V."/>
            <person name="Kroger N."/>
            <person name="Lau W.W."/>
            <person name="Lane T.W."/>
            <person name="Larimer F.W."/>
            <person name="Lippmeier J.C."/>
            <person name="Lucas S."/>
            <person name="Medina M."/>
            <person name="Montsant A."/>
            <person name="Obornik M."/>
            <person name="Parker M.S."/>
            <person name="Palenik B."/>
            <person name="Pazour G.J."/>
            <person name="Richardson P.M."/>
            <person name="Rynearson T.A."/>
            <person name="Saito M.A."/>
            <person name="Schwartz D.C."/>
            <person name="Thamatrakoln K."/>
            <person name="Valentin K."/>
            <person name="Vardi A."/>
            <person name="Wilkerson F.P."/>
            <person name="Rokhsar D.S."/>
        </authorList>
    </citation>
    <scope>NUCLEOTIDE SEQUENCE [LARGE SCALE GENOMIC DNA]</scope>
    <source>
        <strain evidence="7 8">CCMP1335</strain>
    </source>
</reference>
<dbReference type="InParanoid" id="B8BZZ1"/>
<dbReference type="OMA" id="RPRYLRC"/>
<evidence type="ECO:0000256" key="3">
    <source>
        <dbReference type="ARBA" id="ARBA00022989"/>
    </source>
</evidence>
<dbReference type="eggNOG" id="ENOG502R93N">
    <property type="taxonomic scope" value="Eukaryota"/>
</dbReference>
<proteinExistence type="predicted"/>
<organism evidence="7 8">
    <name type="scientific">Thalassiosira pseudonana</name>
    <name type="common">Marine diatom</name>
    <name type="synonym">Cyclotella nana</name>
    <dbReference type="NCBI Taxonomy" id="35128"/>
    <lineage>
        <taxon>Eukaryota</taxon>
        <taxon>Sar</taxon>
        <taxon>Stramenopiles</taxon>
        <taxon>Ochrophyta</taxon>
        <taxon>Bacillariophyta</taxon>
        <taxon>Coscinodiscophyceae</taxon>
        <taxon>Thalassiosirophycidae</taxon>
        <taxon>Thalassiosirales</taxon>
        <taxon>Thalassiosiraceae</taxon>
        <taxon>Thalassiosira</taxon>
    </lineage>
</organism>
<dbReference type="SUPFAM" id="SSF81321">
    <property type="entry name" value="Family A G protein-coupled receptor-like"/>
    <property type="match status" value="1"/>
</dbReference>
<dbReference type="PANTHER" id="PTHR23112:SF0">
    <property type="entry name" value="TRANSMEMBRANE PROTEIN 116"/>
    <property type="match status" value="1"/>
</dbReference>
<dbReference type="AlphaFoldDB" id="B8BZZ1"/>
<name>B8BZZ1_THAPS</name>
<feature type="transmembrane region" description="Helical" evidence="6">
    <location>
        <begin position="224"/>
        <end position="245"/>
    </location>
</feature>
<evidence type="ECO:0000256" key="4">
    <source>
        <dbReference type="ARBA" id="ARBA00023136"/>
    </source>
</evidence>
<feature type="region of interest" description="Disordered" evidence="5">
    <location>
        <begin position="311"/>
        <end position="365"/>
    </location>
</feature>
<feature type="compositionally biased region" description="Polar residues" evidence="5">
    <location>
        <begin position="337"/>
        <end position="346"/>
    </location>
</feature>
<dbReference type="HOGENOM" id="CLU_633870_0_0_1"/>
<reference evidence="7 8" key="2">
    <citation type="journal article" date="2008" name="Nature">
        <title>The Phaeodactylum genome reveals the evolutionary history of diatom genomes.</title>
        <authorList>
            <person name="Bowler C."/>
            <person name="Allen A.E."/>
            <person name="Badger J.H."/>
            <person name="Grimwood J."/>
            <person name="Jabbari K."/>
            <person name="Kuo A."/>
            <person name="Maheswari U."/>
            <person name="Martens C."/>
            <person name="Maumus F."/>
            <person name="Otillar R.P."/>
            <person name="Rayko E."/>
            <person name="Salamov A."/>
            <person name="Vandepoele K."/>
            <person name="Beszteri B."/>
            <person name="Gruber A."/>
            <person name="Heijde M."/>
            <person name="Katinka M."/>
            <person name="Mock T."/>
            <person name="Valentin K."/>
            <person name="Verret F."/>
            <person name="Berges J.A."/>
            <person name="Brownlee C."/>
            <person name="Cadoret J.P."/>
            <person name="Chiovitti A."/>
            <person name="Choi C.J."/>
            <person name="Coesel S."/>
            <person name="De Martino A."/>
            <person name="Detter J.C."/>
            <person name="Durkin C."/>
            <person name="Falciatore A."/>
            <person name="Fournet J."/>
            <person name="Haruta M."/>
            <person name="Huysman M.J."/>
            <person name="Jenkins B.D."/>
            <person name="Jiroutova K."/>
            <person name="Jorgensen R.E."/>
            <person name="Joubert Y."/>
            <person name="Kaplan A."/>
            <person name="Kroger N."/>
            <person name="Kroth P.G."/>
            <person name="La Roche J."/>
            <person name="Lindquist E."/>
            <person name="Lommer M."/>
            <person name="Martin-Jezequel V."/>
            <person name="Lopez P.J."/>
            <person name="Lucas S."/>
            <person name="Mangogna M."/>
            <person name="McGinnis K."/>
            <person name="Medlin L.K."/>
            <person name="Montsant A."/>
            <person name="Oudot-Le Secq M.P."/>
            <person name="Napoli C."/>
            <person name="Obornik M."/>
            <person name="Parker M.S."/>
            <person name="Petit J.L."/>
            <person name="Porcel B.M."/>
            <person name="Poulsen N."/>
            <person name="Robison M."/>
            <person name="Rychlewski L."/>
            <person name="Rynearson T.A."/>
            <person name="Schmutz J."/>
            <person name="Shapiro H."/>
            <person name="Siaut M."/>
            <person name="Stanley M."/>
            <person name="Sussman M.R."/>
            <person name="Taylor A.R."/>
            <person name="Vardi A."/>
            <person name="von Dassow P."/>
            <person name="Vyverman W."/>
            <person name="Willis A."/>
            <person name="Wyrwicz L.S."/>
            <person name="Rokhsar D.S."/>
            <person name="Weissenbach J."/>
            <person name="Armbrust E.V."/>
            <person name="Green B.R."/>
            <person name="Van de Peer Y."/>
            <person name="Grigoriev I.V."/>
        </authorList>
    </citation>
    <scope>NUCLEOTIDE SEQUENCE [LARGE SCALE GENOMIC DNA]</scope>
    <source>
        <strain evidence="7 8">CCMP1335</strain>
    </source>
</reference>
<comment type="subcellular location">
    <subcellularLocation>
        <location evidence="1">Membrane</location>
        <topology evidence="1">Multi-pass membrane protein</topology>
    </subcellularLocation>
</comment>
<keyword evidence="3 6" id="KW-1133">Transmembrane helix</keyword>
<keyword evidence="8" id="KW-1185">Reference proteome</keyword>
<dbReference type="GeneID" id="7451909"/>
<evidence type="ECO:0000256" key="6">
    <source>
        <dbReference type="SAM" id="Phobius"/>
    </source>
</evidence>
<evidence type="ECO:0000256" key="5">
    <source>
        <dbReference type="SAM" id="MobiDB-lite"/>
    </source>
</evidence>
<feature type="region of interest" description="Disordered" evidence="5">
    <location>
        <begin position="377"/>
        <end position="433"/>
    </location>
</feature>
<keyword evidence="2 6" id="KW-0812">Transmembrane</keyword>
<accession>B8BZZ1</accession>
<feature type="transmembrane region" description="Helical" evidence="6">
    <location>
        <begin position="47"/>
        <end position="69"/>
    </location>
</feature>
<dbReference type="GO" id="GO:0004930">
    <property type="term" value="F:G protein-coupled receptor activity"/>
    <property type="evidence" value="ECO:0000318"/>
    <property type="project" value="GO_Central"/>
</dbReference>
<feature type="transmembrane region" description="Helical" evidence="6">
    <location>
        <begin position="131"/>
        <end position="150"/>
    </location>
</feature>
<gene>
    <name evidence="7" type="ORF">THAPSDRAFT_22375</name>
</gene>
<dbReference type="RefSeq" id="XP_002289433.1">
    <property type="nucleotide sequence ID" value="XM_002289397.1"/>
</dbReference>
<feature type="transmembrane region" description="Helical" evidence="6">
    <location>
        <begin position="257"/>
        <end position="279"/>
    </location>
</feature>
<evidence type="ECO:0000313" key="8">
    <source>
        <dbReference type="Proteomes" id="UP000001449"/>
    </source>
</evidence>
<dbReference type="KEGG" id="tps:THAPSDRAFT_22375"/>